<accession>A0AAD4YLT3</accession>
<organism evidence="1 2">
    <name type="scientific">Prunus dulcis</name>
    <name type="common">Almond</name>
    <name type="synonym">Amygdalus dulcis</name>
    <dbReference type="NCBI Taxonomy" id="3755"/>
    <lineage>
        <taxon>Eukaryota</taxon>
        <taxon>Viridiplantae</taxon>
        <taxon>Streptophyta</taxon>
        <taxon>Embryophyta</taxon>
        <taxon>Tracheophyta</taxon>
        <taxon>Spermatophyta</taxon>
        <taxon>Magnoliopsida</taxon>
        <taxon>eudicotyledons</taxon>
        <taxon>Gunneridae</taxon>
        <taxon>Pentapetalae</taxon>
        <taxon>rosids</taxon>
        <taxon>fabids</taxon>
        <taxon>Rosales</taxon>
        <taxon>Rosaceae</taxon>
        <taxon>Amygdaloideae</taxon>
        <taxon>Amygdaleae</taxon>
        <taxon>Prunus</taxon>
    </lineage>
</organism>
<keyword evidence="2" id="KW-1185">Reference proteome</keyword>
<dbReference type="EMBL" id="JAJFAZ020000008">
    <property type="protein sequence ID" value="KAI5313539.1"/>
    <property type="molecule type" value="Genomic_DNA"/>
</dbReference>
<protein>
    <submittedName>
        <fullName evidence="1">Uncharacterized protein</fullName>
    </submittedName>
</protein>
<dbReference type="Proteomes" id="UP001054821">
    <property type="component" value="Chromosome 8"/>
</dbReference>
<gene>
    <name evidence="1" type="ORF">L3X38_042715</name>
</gene>
<sequence>MKPTARSLSILASMMATRLRAKLHLFCRLSWDRCLACRMATIEIRLCCSRGKLQALPFPLNLGASRSRLFSLACQDQWVLARRPLQASILLQEKPPNGFPRLGPDSLIAIRE</sequence>
<reference evidence="1 2" key="1">
    <citation type="journal article" date="2022" name="G3 (Bethesda)">
        <title>Whole-genome sequence and methylome profiling of the almond [Prunus dulcis (Mill.) D.A. Webb] cultivar 'Nonpareil'.</title>
        <authorList>
            <person name="D'Amico-Willman K.M."/>
            <person name="Ouma W.Z."/>
            <person name="Meulia T."/>
            <person name="Sideli G.M."/>
            <person name="Gradziel T.M."/>
            <person name="Fresnedo-Ramirez J."/>
        </authorList>
    </citation>
    <scope>NUCLEOTIDE SEQUENCE [LARGE SCALE GENOMIC DNA]</scope>
    <source>
        <strain evidence="1">Clone GOH B32 T37-40</strain>
    </source>
</reference>
<evidence type="ECO:0000313" key="2">
    <source>
        <dbReference type="Proteomes" id="UP001054821"/>
    </source>
</evidence>
<proteinExistence type="predicted"/>
<name>A0AAD4YLT3_PRUDU</name>
<dbReference type="AlphaFoldDB" id="A0AAD4YLT3"/>
<evidence type="ECO:0000313" key="1">
    <source>
        <dbReference type="EMBL" id="KAI5313539.1"/>
    </source>
</evidence>
<comment type="caution">
    <text evidence="1">The sequence shown here is derived from an EMBL/GenBank/DDBJ whole genome shotgun (WGS) entry which is preliminary data.</text>
</comment>